<gene>
    <name evidence="2" type="ORF">GPM918_LOCUS36137</name>
    <name evidence="1" type="ORF">OVA965_LOCUS25569</name>
    <name evidence="4" type="ORF">SRO942_LOCUS36866</name>
    <name evidence="3" type="ORF">TMI583_LOCUS26301</name>
</gene>
<sequence length="377" mass="43744">MLSNYPLLQEWAFHRINRYPPRDIGKALADLEMQKDLSTSCRFNIHIVCANLYQVCGIVEKTQDEIDQAKQLSLSYPSNNDRLIKDDQMKEVCMKTRFRIMYLQKHNNQLNKHKEEDFGQNKQKQKVNITIPCLKTSDAFGMRTLWRNVVLNVMDNLESASYYSRFMFNHALIHPIETLSHACSVYIGLNLAMLEENAIQELSHRVLGYNQYKNIWNCLEDIAKFNQHTEESKEISHIHRMAHIWGTAAAAYYLYSRSASPKDLYFLNCYKVCASITRVTIEYSGVVSGFEVLQILARQRIVPFFRLLNADCGLELFPIKVVKDENSVYIPECIDYFRKLLAKTVRGVNSDRSQSILFSVETVDKFVTELFNNDATA</sequence>
<name>A0A815S7X4_9BILA</name>
<proteinExistence type="predicted"/>
<dbReference type="Proteomes" id="UP000677228">
    <property type="component" value="Unassembled WGS sequence"/>
</dbReference>
<reference evidence="2" key="1">
    <citation type="submission" date="2021-02" db="EMBL/GenBank/DDBJ databases">
        <authorList>
            <person name="Nowell W R."/>
        </authorList>
    </citation>
    <scope>NUCLEOTIDE SEQUENCE</scope>
</reference>
<dbReference type="Proteomes" id="UP000682733">
    <property type="component" value="Unassembled WGS sequence"/>
</dbReference>
<dbReference type="EMBL" id="CAJOBA010037495">
    <property type="protein sequence ID" value="CAF4043114.1"/>
    <property type="molecule type" value="Genomic_DNA"/>
</dbReference>
<evidence type="ECO:0000313" key="3">
    <source>
        <dbReference type="EMBL" id="CAF4043114.1"/>
    </source>
</evidence>
<organism evidence="2 5">
    <name type="scientific">Didymodactylos carnosus</name>
    <dbReference type="NCBI Taxonomy" id="1234261"/>
    <lineage>
        <taxon>Eukaryota</taxon>
        <taxon>Metazoa</taxon>
        <taxon>Spiralia</taxon>
        <taxon>Gnathifera</taxon>
        <taxon>Rotifera</taxon>
        <taxon>Eurotatoria</taxon>
        <taxon>Bdelloidea</taxon>
        <taxon>Philodinida</taxon>
        <taxon>Philodinidae</taxon>
        <taxon>Didymodactylos</taxon>
    </lineage>
</organism>
<evidence type="ECO:0000313" key="1">
    <source>
        <dbReference type="EMBL" id="CAF1235187.1"/>
    </source>
</evidence>
<evidence type="ECO:0000313" key="5">
    <source>
        <dbReference type="Proteomes" id="UP000663829"/>
    </source>
</evidence>
<dbReference type="AlphaFoldDB" id="A0A815S7X4"/>
<dbReference type="EMBL" id="CAJOBC010087065">
    <property type="protein sequence ID" value="CAF4351949.1"/>
    <property type="molecule type" value="Genomic_DNA"/>
</dbReference>
<accession>A0A815S7X4</accession>
<protein>
    <submittedName>
        <fullName evidence="2">Uncharacterized protein</fullName>
    </submittedName>
</protein>
<keyword evidence="5" id="KW-1185">Reference proteome</keyword>
<evidence type="ECO:0000313" key="2">
    <source>
        <dbReference type="EMBL" id="CAF1488379.1"/>
    </source>
</evidence>
<dbReference type="Proteomes" id="UP000681722">
    <property type="component" value="Unassembled WGS sequence"/>
</dbReference>
<dbReference type="Proteomes" id="UP000663829">
    <property type="component" value="Unassembled WGS sequence"/>
</dbReference>
<evidence type="ECO:0000313" key="4">
    <source>
        <dbReference type="EMBL" id="CAF4351949.1"/>
    </source>
</evidence>
<dbReference type="EMBL" id="CAJNOK010015947">
    <property type="protein sequence ID" value="CAF1235187.1"/>
    <property type="molecule type" value="Genomic_DNA"/>
</dbReference>
<comment type="caution">
    <text evidence="2">The sequence shown here is derived from an EMBL/GenBank/DDBJ whole genome shotgun (WGS) entry which is preliminary data.</text>
</comment>
<dbReference type="EMBL" id="CAJNOQ010021577">
    <property type="protein sequence ID" value="CAF1488379.1"/>
    <property type="molecule type" value="Genomic_DNA"/>
</dbReference>